<dbReference type="Proteomes" id="UP000462152">
    <property type="component" value="Unassembled WGS sequence"/>
</dbReference>
<dbReference type="AlphaFoldDB" id="A0A7K1LFB5"/>
<evidence type="ECO:0000313" key="2">
    <source>
        <dbReference type="EMBL" id="MUN53876.1"/>
    </source>
</evidence>
<accession>A0A7K1LFB5</accession>
<protein>
    <submittedName>
        <fullName evidence="2">Uncharacterized protein</fullName>
    </submittedName>
</protein>
<proteinExistence type="predicted"/>
<dbReference type="EMBL" id="WOGT01000001">
    <property type="protein sequence ID" value="MUN53876.1"/>
    <property type="molecule type" value="Genomic_DNA"/>
</dbReference>
<sequence>MTTRTATRAASAAALALGAMLALSACGGDDTAAAGDNDGGGGDPTATLEESLFISIDDGENVLTLHGDEIAEVTYVGETCEQFKDFIETAQSTGFDPEQEAEKVDGRLTGSNFVSLKQGRLNEANTTIMWGEDSGARSNETNPFLVDVPDVGMVSITDTGNGENTAYAGASTEQGQQLLDEWTTGQCG</sequence>
<gene>
    <name evidence="2" type="ORF">GMA10_01310</name>
</gene>
<evidence type="ECO:0000256" key="1">
    <source>
        <dbReference type="SAM" id="SignalP"/>
    </source>
</evidence>
<comment type="caution">
    <text evidence="2">The sequence shown here is derived from an EMBL/GenBank/DDBJ whole genome shotgun (WGS) entry which is preliminary data.</text>
</comment>
<evidence type="ECO:0000313" key="3">
    <source>
        <dbReference type="Proteomes" id="UP000462152"/>
    </source>
</evidence>
<dbReference type="RefSeq" id="WP_129313985.1">
    <property type="nucleotide sequence ID" value="NZ_NOIQ01000001.1"/>
</dbReference>
<dbReference type="PROSITE" id="PS51257">
    <property type="entry name" value="PROKAR_LIPOPROTEIN"/>
    <property type="match status" value="1"/>
</dbReference>
<organism evidence="2 3">
    <name type="scientific">Rothia koreensis</name>
    <dbReference type="NCBI Taxonomy" id="592378"/>
    <lineage>
        <taxon>Bacteria</taxon>
        <taxon>Bacillati</taxon>
        <taxon>Actinomycetota</taxon>
        <taxon>Actinomycetes</taxon>
        <taxon>Micrococcales</taxon>
        <taxon>Micrococcaceae</taxon>
        <taxon>Rothia</taxon>
    </lineage>
</organism>
<feature type="signal peptide" evidence="1">
    <location>
        <begin position="1"/>
        <end position="24"/>
    </location>
</feature>
<name>A0A7K1LFB5_9MICC</name>
<keyword evidence="3" id="KW-1185">Reference proteome</keyword>
<reference evidence="2 3" key="1">
    <citation type="submission" date="2019-12" db="EMBL/GenBank/DDBJ databases">
        <authorList>
            <person name="Li J."/>
            <person name="Shi Y."/>
            <person name="Xu G."/>
            <person name="Xiao D."/>
            <person name="Ran X."/>
        </authorList>
    </citation>
    <scope>NUCLEOTIDE SEQUENCE [LARGE SCALE GENOMIC DNA]</scope>
    <source>
        <strain evidence="2 3">JCM 15915</strain>
    </source>
</reference>
<keyword evidence="1" id="KW-0732">Signal</keyword>
<feature type="chain" id="PRO_5038560124" evidence="1">
    <location>
        <begin position="25"/>
        <end position="188"/>
    </location>
</feature>